<dbReference type="PANTHER" id="PTHR40036">
    <property type="entry name" value="MACROCIN O-METHYLTRANSFERASE"/>
    <property type="match status" value="1"/>
</dbReference>
<protein>
    <recommendedName>
        <fullName evidence="3">Methyltransferase</fullName>
    </recommendedName>
</protein>
<dbReference type="Gene3D" id="3.40.50.150">
    <property type="entry name" value="Vaccinia Virus protein VP39"/>
    <property type="match status" value="1"/>
</dbReference>
<dbReference type="PANTHER" id="PTHR40036:SF1">
    <property type="entry name" value="MACROCIN O-METHYLTRANSFERASE"/>
    <property type="match status" value="1"/>
</dbReference>
<reference evidence="2" key="1">
    <citation type="submission" date="2021-07" db="EMBL/GenBank/DDBJ databases">
        <title>Complete genome sequencing of a Clostridium isolate.</title>
        <authorList>
            <person name="Ueki A."/>
            <person name="Tonouchi A."/>
        </authorList>
    </citation>
    <scope>NUCLEOTIDE SEQUENCE [LARGE SCALE GENOMIC DNA]</scope>
    <source>
        <strain evidence="2">C5S11</strain>
    </source>
</reference>
<keyword evidence="2" id="KW-1185">Reference proteome</keyword>
<sequence>MLKEILKKIYFKISKIFCTNYFLGYIDIDREVFLNTVDPVRYSSMMLAIRTIEKENIMGCFAEVGVYRGKTSKIIHALAPEKKYYLFDTFEGFPNEDLQGFQKNDNRFKDTSLGYVKKYIGDLNNINFKVGYFPETTKGVEDEVFSFVILDVDLYKPTLNGLNFFYNHMENGGYIFIHDYNSSESKYAVSRAVHEFLKDKTEKVFEIPDACGTAVIRKL</sequence>
<proteinExistence type="predicted"/>
<evidence type="ECO:0000313" key="1">
    <source>
        <dbReference type="EMBL" id="BCZ47107.1"/>
    </source>
</evidence>
<dbReference type="Proteomes" id="UP000824633">
    <property type="component" value="Chromosome"/>
</dbReference>
<gene>
    <name evidence="1" type="ORF">psyc5s11_31740</name>
</gene>
<evidence type="ECO:0000313" key="2">
    <source>
        <dbReference type="Proteomes" id="UP000824633"/>
    </source>
</evidence>
<dbReference type="SUPFAM" id="SSF53335">
    <property type="entry name" value="S-adenosyl-L-methionine-dependent methyltransferases"/>
    <property type="match status" value="1"/>
</dbReference>
<dbReference type="InterPro" id="IPR029063">
    <property type="entry name" value="SAM-dependent_MTases_sf"/>
</dbReference>
<accession>A0ABM7T550</accession>
<dbReference type="Pfam" id="PF05711">
    <property type="entry name" value="TylF"/>
    <property type="match status" value="1"/>
</dbReference>
<dbReference type="RefSeq" id="WP_224033486.1">
    <property type="nucleotide sequence ID" value="NZ_AP024849.1"/>
</dbReference>
<name>A0ABM7T550_9CLOT</name>
<organism evidence="1 2">
    <name type="scientific">Clostridium gelidum</name>
    <dbReference type="NCBI Taxonomy" id="704125"/>
    <lineage>
        <taxon>Bacteria</taxon>
        <taxon>Bacillati</taxon>
        <taxon>Bacillota</taxon>
        <taxon>Clostridia</taxon>
        <taxon>Eubacteriales</taxon>
        <taxon>Clostridiaceae</taxon>
        <taxon>Clostridium</taxon>
    </lineage>
</organism>
<dbReference type="EMBL" id="AP024849">
    <property type="protein sequence ID" value="BCZ47107.1"/>
    <property type="molecule type" value="Genomic_DNA"/>
</dbReference>
<evidence type="ECO:0008006" key="3">
    <source>
        <dbReference type="Google" id="ProtNLM"/>
    </source>
</evidence>
<dbReference type="InterPro" id="IPR008884">
    <property type="entry name" value="TylF_MeTrfase"/>
</dbReference>